<dbReference type="AlphaFoldDB" id="I7ZFF3"/>
<dbReference type="FunFam" id="1.20.58.100:FF:000002">
    <property type="entry name" value="L-aspartate oxidase"/>
    <property type="match status" value="1"/>
</dbReference>
<comment type="subcellular location">
    <subcellularLocation>
        <location evidence="13">Cytoplasm</location>
    </subcellularLocation>
</comment>
<reference evidence="17 18" key="1">
    <citation type="journal article" date="2012" name="J. Bacteriol.">
        <title>Genome Sequence of n-Alkane-Degrading Hydrocarboniphaga effusa Strain AP103T (ATCC BAA-332T).</title>
        <authorList>
            <person name="Chang H.K."/>
            <person name="Zylstra G.J."/>
            <person name="Chae J.C."/>
        </authorList>
    </citation>
    <scope>NUCLEOTIDE SEQUENCE [LARGE SCALE GENOMIC DNA]</scope>
    <source>
        <strain evidence="17 18">AP103</strain>
    </source>
</reference>
<dbReference type="PATRIC" id="fig|1172194.4.peg.543"/>
<feature type="domain" description="Fumarate reductase/succinate dehydrogenase flavoprotein-like C-terminal" evidence="16">
    <location>
        <begin position="438"/>
        <end position="521"/>
    </location>
</feature>
<comment type="similarity">
    <text evidence="3 13">Belongs to the FAD-dependent oxidoreductase 2 family. NadB subfamily.</text>
</comment>
<dbReference type="RefSeq" id="WP_007183525.1">
    <property type="nucleotide sequence ID" value="NZ_AKGD01000001.1"/>
</dbReference>
<dbReference type="Gene3D" id="1.20.58.100">
    <property type="entry name" value="Fumarate reductase/succinate dehydrogenase flavoprotein-like, C-terminal domain"/>
    <property type="match status" value="1"/>
</dbReference>
<dbReference type="GO" id="GO:0008734">
    <property type="term" value="F:L-aspartate oxidase activity"/>
    <property type="evidence" value="ECO:0007669"/>
    <property type="project" value="UniProtKB-UniRule"/>
</dbReference>
<dbReference type="InterPro" id="IPR005288">
    <property type="entry name" value="NadB"/>
</dbReference>
<evidence type="ECO:0000256" key="1">
    <source>
        <dbReference type="ARBA" id="ARBA00001974"/>
    </source>
</evidence>
<proteinExistence type="inferred from homology"/>
<evidence type="ECO:0000256" key="11">
    <source>
        <dbReference type="NCBIfam" id="TIGR00551"/>
    </source>
</evidence>
<evidence type="ECO:0000256" key="9">
    <source>
        <dbReference type="ARBA" id="ARBA00023002"/>
    </source>
</evidence>
<evidence type="ECO:0000313" key="17">
    <source>
        <dbReference type="EMBL" id="EIT70432.1"/>
    </source>
</evidence>
<dbReference type="NCBIfam" id="TIGR00551">
    <property type="entry name" value="nadB"/>
    <property type="match status" value="1"/>
</dbReference>
<dbReference type="Pfam" id="PF02910">
    <property type="entry name" value="Succ_DH_flav_C"/>
    <property type="match status" value="1"/>
</dbReference>
<keyword evidence="18" id="KW-1185">Reference proteome</keyword>
<comment type="caution">
    <text evidence="17">The sequence shown here is derived from an EMBL/GenBank/DDBJ whole genome shotgun (WGS) entry which is preliminary data.</text>
</comment>
<keyword evidence="7 13" id="KW-0662">Pyridine nucleotide biosynthesis</keyword>
<keyword evidence="14" id="KW-0175">Coiled coil</keyword>
<evidence type="ECO:0000256" key="14">
    <source>
        <dbReference type="SAM" id="Coils"/>
    </source>
</evidence>
<dbReference type="Pfam" id="PF00890">
    <property type="entry name" value="FAD_binding_2"/>
    <property type="match status" value="1"/>
</dbReference>
<dbReference type="Gene3D" id="3.50.50.60">
    <property type="entry name" value="FAD/NAD(P)-binding domain"/>
    <property type="match status" value="1"/>
</dbReference>
<dbReference type="PIRSF" id="PIRSF000171">
    <property type="entry name" value="SDHA_APRA_LASPO"/>
    <property type="match status" value="1"/>
</dbReference>
<dbReference type="EMBL" id="AKGD01000001">
    <property type="protein sequence ID" value="EIT70432.1"/>
    <property type="molecule type" value="Genomic_DNA"/>
</dbReference>
<dbReference type="Proteomes" id="UP000003704">
    <property type="component" value="Unassembled WGS sequence"/>
</dbReference>
<evidence type="ECO:0000256" key="4">
    <source>
        <dbReference type="ARBA" id="ARBA00012173"/>
    </source>
</evidence>
<comment type="cofactor">
    <cofactor evidence="1 13">
        <name>FAD</name>
        <dbReference type="ChEBI" id="CHEBI:57692"/>
    </cofactor>
</comment>
<dbReference type="SUPFAM" id="SSF46977">
    <property type="entry name" value="Succinate dehydrogenase/fumarate reductase flavoprotein C-terminal domain"/>
    <property type="match status" value="1"/>
</dbReference>
<dbReference type="GO" id="GO:0005737">
    <property type="term" value="C:cytoplasm"/>
    <property type="evidence" value="ECO:0007669"/>
    <property type="project" value="UniProtKB-SubCell"/>
</dbReference>
<evidence type="ECO:0000256" key="6">
    <source>
        <dbReference type="ARBA" id="ARBA00022630"/>
    </source>
</evidence>
<dbReference type="InterPro" id="IPR036188">
    <property type="entry name" value="FAD/NAD-bd_sf"/>
</dbReference>
<dbReference type="STRING" id="1172194.WQQ_05690"/>
<dbReference type="SUPFAM" id="SSF51905">
    <property type="entry name" value="FAD/NAD(P)-binding domain"/>
    <property type="match status" value="1"/>
</dbReference>
<evidence type="ECO:0000256" key="5">
    <source>
        <dbReference type="ARBA" id="ARBA00021901"/>
    </source>
</evidence>
<dbReference type="OrthoDB" id="9806724at2"/>
<evidence type="ECO:0000256" key="10">
    <source>
        <dbReference type="ARBA" id="ARBA00048305"/>
    </source>
</evidence>
<dbReference type="InterPro" id="IPR015939">
    <property type="entry name" value="Fum_Rdtase/Succ_DH_flav-like_C"/>
</dbReference>
<dbReference type="SUPFAM" id="SSF56425">
    <property type="entry name" value="Succinate dehydrogenase/fumarate reductase flavoprotein, catalytic domain"/>
    <property type="match status" value="1"/>
</dbReference>
<keyword evidence="6 13" id="KW-0285">Flavoprotein</keyword>
<name>I7ZFF3_9GAMM</name>
<comment type="pathway">
    <text evidence="2 13">Cofactor biosynthesis; NAD(+) biosynthesis; iminoaspartate from L-aspartate (oxidase route): step 1/1.</text>
</comment>
<comment type="function">
    <text evidence="13">Catalyzes the oxidation of L-aspartate to iminoaspartate.</text>
</comment>
<evidence type="ECO:0000256" key="13">
    <source>
        <dbReference type="RuleBase" id="RU362049"/>
    </source>
</evidence>
<feature type="active site" description="Proton acceptor" evidence="12">
    <location>
        <position position="286"/>
    </location>
</feature>
<evidence type="ECO:0000256" key="12">
    <source>
        <dbReference type="PIRSR" id="PIRSR000171-1"/>
    </source>
</evidence>
<organism evidence="17 18">
    <name type="scientific">Hydrocarboniphaga effusa AP103</name>
    <dbReference type="NCBI Taxonomy" id="1172194"/>
    <lineage>
        <taxon>Bacteria</taxon>
        <taxon>Pseudomonadati</taxon>
        <taxon>Pseudomonadota</taxon>
        <taxon>Gammaproteobacteria</taxon>
        <taxon>Nevskiales</taxon>
        <taxon>Nevskiaceae</taxon>
        <taxon>Hydrocarboniphaga</taxon>
    </lineage>
</organism>
<evidence type="ECO:0000259" key="16">
    <source>
        <dbReference type="Pfam" id="PF02910"/>
    </source>
</evidence>
<evidence type="ECO:0000256" key="2">
    <source>
        <dbReference type="ARBA" id="ARBA00004950"/>
    </source>
</evidence>
<keyword evidence="9 13" id="KW-0560">Oxidoreductase</keyword>
<sequence>MNESEVLIIGSGAAGLTCALKLAQMGIRSTVVSKTQLESGATLWAQGGISAVFDEDDSLEAHVRDTLIAGADLCDDQAVKFTVERGPGVVRWLNELGVAFTRDTGAGNPEGLHLTREGGHSHRRVVHAADATGHAVETTLAGVVLTNPLISVRERLVTLDLILDTRRERVVGAYLYDRNSKRVEAVSAKCVVLATGGANQVYLYSSNPYGASGDGIAMAWRAGCRVANMEFMQFHPTILYNPGSGKGSRSFLITEALRGEGAVLRLPTTGERFMPRFDSREELAPRDIVARAIDHEMKRLGLSFVHLDITHQSAEFIKDHFPSIYAHCLSVGIDITREPIPVVPAAHFTCGGVMTDLSGRTDVRGLYAAGETACTGLHGANRLASNSILECLVFGEAVADDIALRLPSMPAPGPARPWDESRVSDSDEDVVVSHNWLELRTFMWDYVGIVRTTKRLLRAQHRIELLQQEIQEFYGNYRVSHHLIELRNLAACADLIVRSALARQESRGLHYTLDHPQTNDEVAPTILPGRTP</sequence>
<dbReference type="EC" id="1.4.3.16" evidence="4 11"/>
<dbReference type="NCBIfam" id="NF006567">
    <property type="entry name" value="PRK09077.1"/>
    <property type="match status" value="1"/>
</dbReference>
<evidence type="ECO:0000256" key="3">
    <source>
        <dbReference type="ARBA" id="ARBA00008562"/>
    </source>
</evidence>
<protein>
    <recommendedName>
        <fullName evidence="5 11">L-aspartate oxidase</fullName>
        <ecNumber evidence="4 11">1.4.3.16</ecNumber>
    </recommendedName>
</protein>
<accession>I7ZFF3</accession>
<gene>
    <name evidence="17" type="ORF">WQQ_05690</name>
</gene>
<evidence type="ECO:0000259" key="15">
    <source>
        <dbReference type="Pfam" id="PF00890"/>
    </source>
</evidence>
<comment type="catalytic activity">
    <reaction evidence="10">
        <text>L-aspartate + O2 = iminosuccinate + H2O2</text>
        <dbReference type="Rhea" id="RHEA:25876"/>
        <dbReference type="ChEBI" id="CHEBI:15379"/>
        <dbReference type="ChEBI" id="CHEBI:16240"/>
        <dbReference type="ChEBI" id="CHEBI:29991"/>
        <dbReference type="ChEBI" id="CHEBI:77875"/>
        <dbReference type="EC" id="1.4.3.16"/>
    </reaction>
    <physiologicalReaction direction="left-to-right" evidence="10">
        <dbReference type="Rhea" id="RHEA:25877"/>
    </physiologicalReaction>
</comment>
<dbReference type="GO" id="GO:0034628">
    <property type="term" value="P:'de novo' NAD+ biosynthetic process from L-aspartate"/>
    <property type="evidence" value="ECO:0007669"/>
    <property type="project" value="TreeGrafter"/>
</dbReference>
<dbReference type="PRINTS" id="PR00368">
    <property type="entry name" value="FADPNR"/>
</dbReference>
<evidence type="ECO:0000256" key="8">
    <source>
        <dbReference type="ARBA" id="ARBA00022827"/>
    </source>
</evidence>
<dbReference type="InterPro" id="IPR037099">
    <property type="entry name" value="Fum_R/Succ_DH_flav-like_C_sf"/>
</dbReference>
<dbReference type="FunFam" id="3.90.700.10:FF:000002">
    <property type="entry name" value="L-aspartate oxidase"/>
    <property type="match status" value="1"/>
</dbReference>
<dbReference type="Gene3D" id="3.90.700.10">
    <property type="entry name" value="Succinate dehydrogenase/fumarate reductase flavoprotein, catalytic domain"/>
    <property type="match status" value="1"/>
</dbReference>
<dbReference type="PANTHER" id="PTHR42716">
    <property type="entry name" value="L-ASPARTATE OXIDASE"/>
    <property type="match status" value="1"/>
</dbReference>
<evidence type="ECO:0000256" key="7">
    <source>
        <dbReference type="ARBA" id="ARBA00022642"/>
    </source>
</evidence>
<feature type="domain" description="FAD-dependent oxidoreductase 2 FAD-binding" evidence="15">
    <location>
        <begin position="6"/>
        <end position="388"/>
    </location>
</feature>
<dbReference type="InterPro" id="IPR027477">
    <property type="entry name" value="Succ_DH/fumarate_Rdtase_cat_sf"/>
</dbReference>
<dbReference type="PRINTS" id="PR00411">
    <property type="entry name" value="PNDRDTASEI"/>
</dbReference>
<feature type="coiled-coil region" evidence="14">
    <location>
        <begin position="449"/>
        <end position="476"/>
    </location>
</feature>
<keyword evidence="8 13" id="KW-0274">FAD</keyword>
<dbReference type="InterPro" id="IPR003953">
    <property type="entry name" value="FAD-dep_OxRdtase_2_FAD-bd"/>
</dbReference>
<evidence type="ECO:0000313" key="18">
    <source>
        <dbReference type="Proteomes" id="UP000003704"/>
    </source>
</evidence>
<dbReference type="PANTHER" id="PTHR42716:SF2">
    <property type="entry name" value="L-ASPARTATE OXIDASE, CHLOROPLASTIC"/>
    <property type="match status" value="1"/>
</dbReference>
<dbReference type="UniPathway" id="UPA00253">
    <property type="reaction ID" value="UER00326"/>
</dbReference>